<evidence type="ECO:0000256" key="1">
    <source>
        <dbReference type="ARBA" id="ARBA00022491"/>
    </source>
</evidence>
<sequence>MPDVPCQGVRGQGVVIVLGSARTPSRRAAREEVMPPKRVTLADVARRAGLSPTAASMILNGRPDSRLSADAHARVHEAATELGYRPNVAARSLRTDKTLTIGFISDVVATTRFASGLIRGALDAAQRAGHVMLVLETGGDPARESEAIGAVLDRQVDGIIFAVMRARELFVPEIPSTTRVVMLNATNKKHPVSVLPDELAGGASAVRLLAAAGHREGIALIGHNAEAEKGLFRSTTVEQRISGIRAEMARQGLQFATEESCWDWEPHHGYDVTHALLERRRDIRALLCMNDRLAFGAYQALANHGLTVPKDISVVSFDNDELASYLRPGLTTVGLPHEAMGRVSVEILLSPSAPSGSRLIPMPVIERTSVRPHPLDHATA</sequence>
<gene>
    <name evidence="6" type="ORF">ACFQ2K_12795</name>
</gene>
<dbReference type="CDD" id="cd06288">
    <property type="entry name" value="PBP1_sucrose_transcription_regulator"/>
    <property type="match status" value="1"/>
</dbReference>
<dbReference type="InterPro" id="IPR028082">
    <property type="entry name" value="Peripla_BP_I"/>
</dbReference>
<evidence type="ECO:0000259" key="5">
    <source>
        <dbReference type="PROSITE" id="PS50932"/>
    </source>
</evidence>
<evidence type="ECO:0000256" key="2">
    <source>
        <dbReference type="ARBA" id="ARBA00023015"/>
    </source>
</evidence>
<dbReference type="InterPro" id="IPR000843">
    <property type="entry name" value="HTH_LacI"/>
</dbReference>
<keyword evidence="4" id="KW-0804">Transcription</keyword>
<protein>
    <submittedName>
        <fullName evidence="6">LacI family DNA-binding transcriptional regulator</fullName>
    </submittedName>
</protein>
<dbReference type="InterPro" id="IPR046335">
    <property type="entry name" value="LacI/GalR-like_sensor"/>
</dbReference>
<feature type="domain" description="HTH lacI-type" evidence="5">
    <location>
        <begin position="39"/>
        <end position="95"/>
    </location>
</feature>
<dbReference type="PANTHER" id="PTHR30146:SF148">
    <property type="entry name" value="HTH-TYPE TRANSCRIPTIONAL REPRESSOR PURR-RELATED"/>
    <property type="match status" value="1"/>
</dbReference>
<evidence type="ECO:0000256" key="4">
    <source>
        <dbReference type="ARBA" id="ARBA00023163"/>
    </source>
</evidence>
<name>A0ABW2WQ43_9ACTN</name>
<dbReference type="Gene3D" id="3.40.50.2300">
    <property type="match status" value="2"/>
</dbReference>
<dbReference type="GO" id="GO:0003677">
    <property type="term" value="F:DNA binding"/>
    <property type="evidence" value="ECO:0007669"/>
    <property type="project" value="UniProtKB-KW"/>
</dbReference>
<dbReference type="CDD" id="cd01392">
    <property type="entry name" value="HTH_LacI"/>
    <property type="match status" value="1"/>
</dbReference>
<dbReference type="PROSITE" id="PS50932">
    <property type="entry name" value="HTH_LACI_2"/>
    <property type="match status" value="1"/>
</dbReference>
<evidence type="ECO:0000313" key="6">
    <source>
        <dbReference type="EMBL" id="MFD0623529.1"/>
    </source>
</evidence>
<dbReference type="Proteomes" id="UP001596915">
    <property type="component" value="Unassembled WGS sequence"/>
</dbReference>
<dbReference type="Gene3D" id="1.10.260.40">
    <property type="entry name" value="lambda repressor-like DNA-binding domains"/>
    <property type="match status" value="1"/>
</dbReference>
<dbReference type="SUPFAM" id="SSF47413">
    <property type="entry name" value="lambda repressor-like DNA-binding domains"/>
    <property type="match status" value="1"/>
</dbReference>
<comment type="caution">
    <text evidence="6">The sequence shown here is derived from an EMBL/GenBank/DDBJ whole genome shotgun (WGS) entry which is preliminary data.</text>
</comment>
<dbReference type="InterPro" id="IPR010982">
    <property type="entry name" value="Lambda_DNA-bd_dom_sf"/>
</dbReference>
<accession>A0ABW2WQ43</accession>
<keyword evidence="1" id="KW-0678">Repressor</keyword>
<dbReference type="SMART" id="SM00354">
    <property type="entry name" value="HTH_LACI"/>
    <property type="match status" value="1"/>
</dbReference>
<dbReference type="Pfam" id="PF13377">
    <property type="entry name" value="Peripla_BP_3"/>
    <property type="match status" value="1"/>
</dbReference>
<dbReference type="SUPFAM" id="SSF53822">
    <property type="entry name" value="Periplasmic binding protein-like I"/>
    <property type="match status" value="1"/>
</dbReference>
<reference evidence="7" key="1">
    <citation type="journal article" date="2019" name="Int. J. Syst. Evol. Microbiol.">
        <title>The Global Catalogue of Microorganisms (GCM) 10K type strain sequencing project: providing services to taxonomists for standard genome sequencing and annotation.</title>
        <authorList>
            <consortium name="The Broad Institute Genomics Platform"/>
            <consortium name="The Broad Institute Genome Sequencing Center for Infectious Disease"/>
            <person name="Wu L."/>
            <person name="Ma J."/>
        </authorList>
    </citation>
    <scope>NUCLEOTIDE SEQUENCE [LARGE SCALE GENOMIC DNA]</scope>
    <source>
        <strain evidence="7">JCM 12607</strain>
    </source>
</reference>
<keyword evidence="2" id="KW-0805">Transcription regulation</keyword>
<dbReference type="EMBL" id="JBHTGL010000008">
    <property type="protein sequence ID" value="MFD0623529.1"/>
    <property type="molecule type" value="Genomic_DNA"/>
</dbReference>
<organism evidence="6 7">
    <name type="scientific">Streptomyces sanglieri</name>
    <dbReference type="NCBI Taxonomy" id="193460"/>
    <lineage>
        <taxon>Bacteria</taxon>
        <taxon>Bacillati</taxon>
        <taxon>Actinomycetota</taxon>
        <taxon>Actinomycetes</taxon>
        <taxon>Kitasatosporales</taxon>
        <taxon>Streptomycetaceae</taxon>
        <taxon>Streptomyces</taxon>
    </lineage>
</organism>
<keyword evidence="7" id="KW-1185">Reference proteome</keyword>
<dbReference type="Pfam" id="PF00356">
    <property type="entry name" value="LacI"/>
    <property type="match status" value="1"/>
</dbReference>
<evidence type="ECO:0000313" key="7">
    <source>
        <dbReference type="Proteomes" id="UP001596915"/>
    </source>
</evidence>
<evidence type="ECO:0000256" key="3">
    <source>
        <dbReference type="ARBA" id="ARBA00023125"/>
    </source>
</evidence>
<keyword evidence="3 6" id="KW-0238">DNA-binding</keyword>
<dbReference type="PANTHER" id="PTHR30146">
    <property type="entry name" value="LACI-RELATED TRANSCRIPTIONAL REPRESSOR"/>
    <property type="match status" value="1"/>
</dbReference>
<proteinExistence type="predicted"/>